<dbReference type="Proteomes" id="UP000244140">
    <property type="component" value="Unassembled WGS sequence"/>
</dbReference>
<evidence type="ECO:0000313" key="6">
    <source>
        <dbReference type="EMBL" id="TKK75741.1"/>
    </source>
</evidence>
<evidence type="ECO:0000313" key="2">
    <source>
        <dbReference type="EMBL" id="PTN77829.1"/>
    </source>
</evidence>
<evidence type="ECO:0000313" key="10">
    <source>
        <dbReference type="Proteomes" id="UP000305511"/>
    </source>
</evidence>
<proteinExistence type="predicted"/>
<dbReference type="Proteomes" id="UP000281488">
    <property type="component" value="Unassembled WGS sequence"/>
</dbReference>
<evidence type="ECO:0000313" key="1">
    <source>
        <dbReference type="EMBL" id="MXS52086.1"/>
    </source>
</evidence>
<dbReference type="EMBL" id="WVTJ01000006">
    <property type="protein sequence ID" value="MXS52086.1"/>
    <property type="molecule type" value="Genomic_DNA"/>
</dbReference>
<evidence type="ECO:0000313" key="8">
    <source>
        <dbReference type="Proteomes" id="UP000281488"/>
    </source>
</evidence>
<gene>
    <name evidence="3" type="ORF">CGZ46_07895</name>
    <name evidence="2" type="ORF">DAI13_08715</name>
    <name evidence="4" type="ORF">EGW16_00590</name>
    <name evidence="5" type="ORF">EU507_11485</name>
    <name evidence="6" type="ORF">EY666_13990</name>
    <name evidence="1" type="ORF">GTI81_04995</name>
</gene>
<dbReference type="EMBL" id="SIYF01000384">
    <property type="protein sequence ID" value="TKK75741.1"/>
    <property type="molecule type" value="Genomic_DNA"/>
</dbReference>
<dbReference type="EMBL" id="RKMZ01000001">
    <property type="protein sequence ID" value="ROX34865.1"/>
    <property type="molecule type" value="Genomic_DNA"/>
</dbReference>
<evidence type="ECO:0000313" key="3">
    <source>
        <dbReference type="EMBL" id="QFY92633.1"/>
    </source>
</evidence>
<reference evidence="3" key="6">
    <citation type="submission" date="2019-07" db="EMBL/GenBank/DDBJ databases">
        <title>Transferable Resistance Gene optrA in Enterococcus faecalis from Swine in Brazil.</title>
        <authorList>
            <person name="Almeida L.M."/>
            <person name="Lebreton F."/>
            <person name="Gaca A."/>
            <person name="Bispo P.M."/>
            <person name="Saavedra J."/>
            <person name="Filsner P."/>
            <person name="Moreno A.M."/>
            <person name="Mamizuka E.M."/>
            <person name="Gilmore M.S."/>
        </authorList>
    </citation>
    <scope>NUCLEOTIDE SEQUENCE</scope>
    <source>
        <strain evidence="3">L15</strain>
    </source>
</reference>
<evidence type="ECO:0000313" key="7">
    <source>
        <dbReference type="Proteomes" id="UP000244140"/>
    </source>
</evidence>
<sequence>MTFNHYFAKKSDFFHYLREIPQKELFFFCYF</sequence>
<protein>
    <submittedName>
        <fullName evidence="5">Uncharacterized protein</fullName>
    </submittedName>
</protein>
<dbReference type="EMBL" id="CP042213">
    <property type="protein sequence ID" value="QFY92633.1"/>
    <property type="molecule type" value="Genomic_DNA"/>
</dbReference>
<reference evidence="4 8" key="2">
    <citation type="submission" date="2018-10" db="EMBL/GenBank/DDBJ databases">
        <title>Genotypes and phenotypes of Enterococci isolated from broiler chickens.</title>
        <authorList>
            <person name="Muhammad A.R."/>
            <person name="Diarra M.S."/>
        </authorList>
    </citation>
    <scope>NUCLEOTIDE SEQUENCE [LARGE SCALE GENOMIC DNA]</scope>
    <source>
        <strain evidence="4 8">LIT2 A36'</strain>
    </source>
</reference>
<accession>A0A1G1SD96</accession>
<reference evidence="5 9" key="4">
    <citation type="submission" date="2019-02" db="EMBL/GenBank/DDBJ databases">
        <title>From farm to fork: dissemination of Tn554::fexA-optrA in linezolid-resistant Enterococcus faecalis clones from chicken feces and meat in Tunisia.</title>
        <authorList>
            <person name="Tedim A.P."/>
            <person name="Elghaieb H."/>
            <person name="Abbassi M.S."/>
            <person name="Novais C."/>
            <person name="Hassen A."/>
            <person name="Peixe L."/>
            <person name="Freitas A.R."/>
        </authorList>
    </citation>
    <scope>NUCLEOTIDE SEQUENCE [LARGE SCALE GENOMIC DNA]</scope>
    <source>
        <strain evidence="5 9">728T</strain>
    </source>
</reference>
<dbReference type="EMBL" id="SEWT01000007">
    <property type="protein sequence ID" value="RYU31688.1"/>
    <property type="molecule type" value="Genomic_DNA"/>
</dbReference>
<reference evidence="6 10" key="3">
    <citation type="submission" date="2019-02" db="EMBL/GenBank/DDBJ databases">
        <title>Bacteria dissemination in different level of health care in South Africa: the effectiveness of infections prevention and control.</title>
        <authorList>
            <person name="Shobo C."/>
            <person name="Amoako D.G."/>
            <person name="Allam M."/>
            <person name="Ismail A."/>
            <person name="Bester L.A."/>
            <person name="Essack S.Y."/>
        </authorList>
    </citation>
    <scope>NUCLEOTIDE SEQUENCE [LARGE SCALE GENOMIC DNA]</scope>
    <source>
        <strain evidence="6 10">2SIL2</strain>
    </source>
</reference>
<dbReference type="Proteomes" id="UP000292223">
    <property type="component" value="Unassembled WGS sequence"/>
</dbReference>
<dbReference type="Proteomes" id="UP000305511">
    <property type="component" value="Unassembled WGS sequence"/>
</dbReference>
<evidence type="ECO:0000313" key="5">
    <source>
        <dbReference type="EMBL" id="RYU31688.1"/>
    </source>
</evidence>
<reference evidence="2 7" key="1">
    <citation type="submission" date="2018-04" db="EMBL/GenBank/DDBJ databases">
        <authorList>
            <person name="Van Tyne D."/>
        </authorList>
    </citation>
    <scope>NUCLEOTIDE SEQUENCE [LARGE SCALE GENOMIC DNA]</scope>
    <source>
        <strain evidence="2 7">B2535</strain>
    </source>
</reference>
<dbReference type="AlphaFoldDB" id="A0A1G1SD96"/>
<organism evidence="5 9">
    <name type="scientific">Enterococcus faecalis</name>
    <name type="common">Streptococcus faecalis</name>
    <dbReference type="NCBI Taxonomy" id="1351"/>
    <lineage>
        <taxon>Bacteria</taxon>
        <taxon>Bacillati</taxon>
        <taxon>Bacillota</taxon>
        <taxon>Bacilli</taxon>
        <taxon>Lactobacillales</taxon>
        <taxon>Enterococcaceae</taxon>
        <taxon>Enterococcus</taxon>
    </lineage>
</organism>
<evidence type="ECO:0000313" key="11">
    <source>
        <dbReference type="Proteomes" id="UP000429730"/>
    </source>
</evidence>
<dbReference type="Proteomes" id="UP000429730">
    <property type="component" value="Unassembled WGS sequence"/>
</dbReference>
<evidence type="ECO:0000313" key="4">
    <source>
        <dbReference type="EMBL" id="ROX34865.1"/>
    </source>
</evidence>
<name>A0A1G1SD96_ENTFL</name>
<reference evidence="1 11" key="5">
    <citation type="submission" date="2019-04" db="EMBL/GenBank/DDBJ databases">
        <title>Step-wise assembly of the neonatal virome modulated by breast feeding.</title>
        <authorList>
            <person name="Liang G."/>
            <person name="Bushman F."/>
        </authorList>
    </citation>
    <scope>NUCLEOTIDE SEQUENCE [LARGE SCALE GENOMIC DNA]</scope>
    <source>
        <strain evidence="1 11">E3754</strain>
    </source>
</reference>
<evidence type="ECO:0000313" key="9">
    <source>
        <dbReference type="Proteomes" id="UP000292223"/>
    </source>
</evidence>
<dbReference type="EMBL" id="PZZH01000001">
    <property type="protein sequence ID" value="PTN77829.1"/>
    <property type="molecule type" value="Genomic_DNA"/>
</dbReference>